<dbReference type="Gene3D" id="2.60.40.10">
    <property type="entry name" value="Immunoglobulins"/>
    <property type="match status" value="1"/>
</dbReference>
<dbReference type="EMBL" id="JBGBPQ010000013">
    <property type="protein sequence ID" value="KAL1512293.1"/>
    <property type="molecule type" value="Genomic_DNA"/>
</dbReference>
<evidence type="ECO:0000256" key="2">
    <source>
        <dbReference type="ARBA" id="ARBA00022801"/>
    </source>
</evidence>
<sequence length="773" mass="81650">MLTAALPSPAIPRACVPPHAHYPFCNASLPLERRLDDLLSRLTLDEKPSLLIARNSPKGNISRLGIPEYDWGGNCIHGVQSRCAPDGRCPTTFPNPNALGATFNRSVWAAMGGVIGLELRALWLQNVGEDHASNLPHIGLDCWSPNIGIVRDPRWGRNLETPSEDPLVCGSFGEEVTKALQQSPLDGRYVQAVATLKHFDANSLEGNWGPHGTLTRHTFDAKISAYDLAETYLPAFRQAVERGGALGVMCSYNAVNGVPSCANEWLLGTKLRAEWNFSGYVTSDSGAVVDVLRSHHFTSNWTQTVSATLRAGCDVESAPWPPAHPYGTGGPYEEYAPAAVRSGELPQAALDLAVRRTLRLRFRLGLFDPTDDQPLWHVPPEAVGAEAHLRAARDATAQAFVLLRNGGEAAAVLPLAARAGRVAVVGPHANARAALLGNYLGQVCADAIDSVDCVQSPAEAIGALNGASLTSNASGCAVNSTDTRGLAAALAAAAAADAIVFVGGLDVTSVEREGKDRADVGLPGVQPQLLRSLLALRKPTAAVLLHGGVPTLPADLLASPHLALVSAGYPGAHGAAALAAALFDAADTPPADRWGKLPVTWYSEAGWAAAAFEMTSFDMSAAPGRTHRYYSGVPQWPFGFGLTYARTRLAAAPAGGGVAARVANLDARRRTDEVVFLFVAAAEGTVPRGAPASALRRSLADFERLGPIMPGATVEHVFTPKPSMVAMHDAEGQPTLYSGMYDFILSTGDPDSEIRFRYKCDSSSCQLADKAVS</sequence>
<proteinExistence type="predicted"/>
<evidence type="ECO:0000313" key="7">
    <source>
        <dbReference type="Proteomes" id="UP001515480"/>
    </source>
</evidence>
<dbReference type="GO" id="GO:0045493">
    <property type="term" value="P:xylan catabolic process"/>
    <property type="evidence" value="ECO:0007669"/>
    <property type="project" value="InterPro"/>
</dbReference>
<keyword evidence="2" id="KW-0378">Hydrolase</keyword>
<evidence type="ECO:0000259" key="4">
    <source>
        <dbReference type="Pfam" id="PF00933"/>
    </source>
</evidence>
<dbReference type="InterPro" id="IPR036881">
    <property type="entry name" value="Glyco_hydro_3_C_sf"/>
</dbReference>
<dbReference type="InterPro" id="IPR001764">
    <property type="entry name" value="Glyco_hydro_3_N"/>
</dbReference>
<dbReference type="PANTHER" id="PTHR42721:SF41">
    <property type="entry name" value="GLYCOSIDE HYDROLASE FAMILY 3 C-TERMINAL DOMAIN-CONTAINING PROTEIN"/>
    <property type="match status" value="1"/>
</dbReference>
<dbReference type="GO" id="GO:0031222">
    <property type="term" value="P:arabinan catabolic process"/>
    <property type="evidence" value="ECO:0007669"/>
    <property type="project" value="TreeGrafter"/>
</dbReference>
<dbReference type="Gene3D" id="3.20.20.300">
    <property type="entry name" value="Glycoside hydrolase, family 3, N-terminal domain"/>
    <property type="match status" value="1"/>
</dbReference>
<dbReference type="InterPro" id="IPR036962">
    <property type="entry name" value="Glyco_hydro_3_N_sf"/>
</dbReference>
<feature type="domain" description="Glycoside hydrolase family 3 C-terminal" evidence="5">
    <location>
        <begin position="401"/>
        <end position="644"/>
    </location>
</feature>
<dbReference type="Proteomes" id="UP001515480">
    <property type="component" value="Unassembled WGS sequence"/>
</dbReference>
<dbReference type="InterPro" id="IPR044993">
    <property type="entry name" value="BXL"/>
</dbReference>
<evidence type="ECO:0000259" key="5">
    <source>
        <dbReference type="Pfam" id="PF01915"/>
    </source>
</evidence>
<reference evidence="6 7" key="1">
    <citation type="journal article" date="2024" name="Science">
        <title>Giant polyketide synthase enzymes in the biosynthesis of giant marine polyether toxins.</title>
        <authorList>
            <person name="Fallon T.R."/>
            <person name="Shende V.V."/>
            <person name="Wierzbicki I.H."/>
            <person name="Pendleton A.L."/>
            <person name="Watervoot N.F."/>
            <person name="Auber R.P."/>
            <person name="Gonzalez D.J."/>
            <person name="Wisecaver J.H."/>
            <person name="Moore B.S."/>
        </authorList>
    </citation>
    <scope>NUCLEOTIDE SEQUENCE [LARGE SCALE GENOMIC DNA]</scope>
    <source>
        <strain evidence="6 7">12B1</strain>
    </source>
</reference>
<evidence type="ECO:0000256" key="1">
    <source>
        <dbReference type="ARBA" id="ARBA00022729"/>
    </source>
</evidence>
<protein>
    <recommendedName>
        <fullName evidence="8">Beta-glucosidase</fullName>
    </recommendedName>
</protein>
<keyword evidence="3" id="KW-0326">Glycosidase</keyword>
<name>A0AB34J3N6_PRYPA</name>
<keyword evidence="1" id="KW-0732">Signal</keyword>
<dbReference type="SUPFAM" id="SSF52279">
    <property type="entry name" value="Beta-D-glucan exohydrolase, C-terminal domain"/>
    <property type="match status" value="1"/>
</dbReference>
<accession>A0AB34J3N6</accession>
<gene>
    <name evidence="6" type="ORF">AB1Y20_005555</name>
</gene>
<dbReference type="InterPro" id="IPR013783">
    <property type="entry name" value="Ig-like_fold"/>
</dbReference>
<dbReference type="GO" id="GO:0046556">
    <property type="term" value="F:alpha-L-arabinofuranosidase activity"/>
    <property type="evidence" value="ECO:0007669"/>
    <property type="project" value="TreeGrafter"/>
</dbReference>
<feature type="domain" description="Glycoside hydrolase family 3 N-terminal" evidence="4">
    <location>
        <begin position="62"/>
        <end position="360"/>
    </location>
</feature>
<dbReference type="AlphaFoldDB" id="A0AB34J3N6"/>
<evidence type="ECO:0000313" key="6">
    <source>
        <dbReference type="EMBL" id="KAL1512293.1"/>
    </source>
</evidence>
<dbReference type="FunFam" id="3.20.20.300:FF:000015">
    <property type="entry name" value="Glycoside hydrolase, putative"/>
    <property type="match status" value="1"/>
</dbReference>
<comment type="caution">
    <text evidence="6">The sequence shown here is derived from an EMBL/GenBank/DDBJ whole genome shotgun (WGS) entry which is preliminary data.</text>
</comment>
<organism evidence="6 7">
    <name type="scientific">Prymnesium parvum</name>
    <name type="common">Toxic golden alga</name>
    <dbReference type="NCBI Taxonomy" id="97485"/>
    <lineage>
        <taxon>Eukaryota</taxon>
        <taxon>Haptista</taxon>
        <taxon>Haptophyta</taxon>
        <taxon>Prymnesiophyceae</taxon>
        <taxon>Prymnesiales</taxon>
        <taxon>Prymnesiaceae</taxon>
        <taxon>Prymnesium</taxon>
    </lineage>
</organism>
<evidence type="ECO:0008006" key="8">
    <source>
        <dbReference type="Google" id="ProtNLM"/>
    </source>
</evidence>
<dbReference type="PRINTS" id="PR00133">
    <property type="entry name" value="GLHYDRLASE3"/>
</dbReference>
<dbReference type="Gene3D" id="3.40.50.1700">
    <property type="entry name" value="Glycoside hydrolase family 3 C-terminal domain"/>
    <property type="match status" value="1"/>
</dbReference>
<dbReference type="PANTHER" id="PTHR42721">
    <property type="entry name" value="SUGAR HYDROLASE-RELATED"/>
    <property type="match status" value="1"/>
</dbReference>
<dbReference type="GO" id="GO:0009044">
    <property type="term" value="F:xylan 1,4-beta-xylosidase activity"/>
    <property type="evidence" value="ECO:0007669"/>
    <property type="project" value="InterPro"/>
</dbReference>
<dbReference type="InterPro" id="IPR017853">
    <property type="entry name" value="GH"/>
</dbReference>
<dbReference type="Pfam" id="PF00933">
    <property type="entry name" value="Glyco_hydro_3"/>
    <property type="match status" value="1"/>
</dbReference>
<dbReference type="InterPro" id="IPR002772">
    <property type="entry name" value="Glyco_hydro_3_C"/>
</dbReference>
<evidence type="ECO:0000256" key="3">
    <source>
        <dbReference type="ARBA" id="ARBA00023295"/>
    </source>
</evidence>
<dbReference type="Pfam" id="PF01915">
    <property type="entry name" value="Glyco_hydro_3_C"/>
    <property type="match status" value="1"/>
</dbReference>
<keyword evidence="7" id="KW-1185">Reference proteome</keyword>
<dbReference type="SUPFAM" id="SSF51445">
    <property type="entry name" value="(Trans)glycosidases"/>
    <property type="match status" value="1"/>
</dbReference>